<evidence type="ECO:0000313" key="5">
    <source>
        <dbReference type="Proteomes" id="UP000092871"/>
    </source>
</evidence>
<organism evidence="2 5">
    <name type="scientific">Marinomonas gallaica</name>
    <dbReference type="NCBI Taxonomy" id="1806667"/>
    <lineage>
        <taxon>Bacteria</taxon>
        <taxon>Pseudomonadati</taxon>
        <taxon>Pseudomonadota</taxon>
        <taxon>Gammaproteobacteria</taxon>
        <taxon>Oceanospirillales</taxon>
        <taxon>Oceanospirillaceae</taxon>
        <taxon>Marinomonas</taxon>
    </lineage>
</organism>
<reference evidence="3 4" key="1">
    <citation type="submission" date="2016-06" db="EMBL/GenBank/DDBJ databases">
        <authorList>
            <person name="Rodrigo-Torres L."/>
            <person name="Arahal D.R."/>
        </authorList>
    </citation>
    <scope>NUCLEOTIDE SEQUENCE [LARGE SCALE GENOMIC DNA]</scope>
    <source>
        <strain evidence="3 4">CECT 5116</strain>
    </source>
</reference>
<dbReference type="AlphaFoldDB" id="A0A1C3JTW9"/>
<reference evidence="2 5" key="2">
    <citation type="submission" date="2016-06" db="EMBL/GenBank/DDBJ databases">
        <authorList>
            <person name="Kjaerup R.B."/>
            <person name="Dalgaard T.S."/>
            <person name="Juul-Madsen H.R."/>
        </authorList>
    </citation>
    <scope>NUCLEOTIDE SEQUENCE [LARGE SCALE GENOMIC DNA]</scope>
    <source>
        <strain evidence="2 5">CECT 5115</strain>
    </source>
</reference>
<evidence type="ECO:0000313" key="4">
    <source>
        <dbReference type="Proteomes" id="UP000092840"/>
    </source>
</evidence>
<feature type="transmembrane region" description="Helical" evidence="1">
    <location>
        <begin position="30"/>
        <end position="49"/>
    </location>
</feature>
<dbReference type="Proteomes" id="UP000092871">
    <property type="component" value="Unassembled WGS sequence"/>
</dbReference>
<keyword evidence="4" id="KW-1185">Reference proteome</keyword>
<sequence>MSNLKKPLAINVLFIVLSVLGHILDISNITLVIVMALFLLSSILVLWSILELAASLLIYIAIRWAICLIGIEHAFYMAKMCEAPSFTLISSVIFLIPLVFGTIFRKLFYKAH</sequence>
<feature type="transmembrane region" description="Helical" evidence="1">
    <location>
        <begin position="56"/>
        <end position="76"/>
    </location>
</feature>
<evidence type="ECO:0000313" key="3">
    <source>
        <dbReference type="EMBL" id="SBT22811.1"/>
    </source>
</evidence>
<gene>
    <name evidence="2" type="ORF">MGA5115_02611</name>
    <name evidence="3" type="ORF">MGA5116_03441</name>
</gene>
<keyword evidence="1" id="KW-0812">Transmembrane</keyword>
<dbReference type="EMBL" id="FLRB01000032">
    <property type="protein sequence ID" value="SBT22811.1"/>
    <property type="molecule type" value="Genomic_DNA"/>
</dbReference>
<dbReference type="Proteomes" id="UP000092840">
    <property type="component" value="Unassembled WGS sequence"/>
</dbReference>
<protein>
    <submittedName>
        <fullName evidence="2">Uncharacterized protein</fullName>
    </submittedName>
</protein>
<evidence type="ECO:0000256" key="1">
    <source>
        <dbReference type="SAM" id="Phobius"/>
    </source>
</evidence>
<feature type="transmembrane region" description="Helical" evidence="1">
    <location>
        <begin position="7"/>
        <end position="24"/>
    </location>
</feature>
<feature type="transmembrane region" description="Helical" evidence="1">
    <location>
        <begin position="88"/>
        <end position="108"/>
    </location>
</feature>
<keyword evidence="1" id="KW-1133">Transmembrane helix</keyword>
<name>A0A1C3JTW9_9GAMM</name>
<accession>A0A1C3JTW9</accession>
<proteinExistence type="predicted"/>
<evidence type="ECO:0000313" key="2">
    <source>
        <dbReference type="EMBL" id="SBT18480.1"/>
    </source>
</evidence>
<dbReference type="EMBL" id="FLRA01000021">
    <property type="protein sequence ID" value="SBT18480.1"/>
    <property type="molecule type" value="Genomic_DNA"/>
</dbReference>
<keyword evidence="1" id="KW-0472">Membrane</keyword>